<sequence>MSPDPWMFPRLVHVPSREGRKPVCIPDITQFPLVTRALFGVPCRVPTEVYASGTYNELFLLELEHPDDDAQPGLPRTVLARVARDLKTRSDISLESEVATMVFVRQQCPDIPVPTVYGYVPTRDNAVGLPFSVISYTEGVDMHGAPWEALPLETKLIGVRDFARIVAQLAQLHFRAIGSIYFKFSAAATEPDGFVLGPASWGKPESAARAAALPPNRAARDCGPWKSAAQWLRASLDDEIHFVEALPALAKATSRRGHGHGHGDGRERERRLQLAQRVLPTLRARVPVDPFDPCARGPFVLGHLDLNP</sequence>
<dbReference type="InterPro" id="IPR051678">
    <property type="entry name" value="AGP_Transferase"/>
</dbReference>
<gene>
    <name evidence="1" type="ORF">GGX14DRAFT_526918</name>
</gene>
<dbReference type="Proteomes" id="UP001219525">
    <property type="component" value="Unassembled WGS sequence"/>
</dbReference>
<reference evidence="1" key="1">
    <citation type="submission" date="2023-03" db="EMBL/GenBank/DDBJ databases">
        <title>Massive genome expansion in bonnet fungi (Mycena s.s.) driven by repeated elements and novel gene families across ecological guilds.</title>
        <authorList>
            <consortium name="Lawrence Berkeley National Laboratory"/>
            <person name="Harder C.B."/>
            <person name="Miyauchi S."/>
            <person name="Viragh M."/>
            <person name="Kuo A."/>
            <person name="Thoen E."/>
            <person name="Andreopoulos B."/>
            <person name="Lu D."/>
            <person name="Skrede I."/>
            <person name="Drula E."/>
            <person name="Henrissat B."/>
            <person name="Morin E."/>
            <person name="Kohler A."/>
            <person name="Barry K."/>
            <person name="LaButti K."/>
            <person name="Morin E."/>
            <person name="Salamov A."/>
            <person name="Lipzen A."/>
            <person name="Mereny Z."/>
            <person name="Hegedus B."/>
            <person name="Baldrian P."/>
            <person name="Stursova M."/>
            <person name="Weitz H."/>
            <person name="Taylor A."/>
            <person name="Grigoriev I.V."/>
            <person name="Nagy L.G."/>
            <person name="Martin F."/>
            <person name="Kauserud H."/>
        </authorList>
    </citation>
    <scope>NUCLEOTIDE SEQUENCE</scope>
    <source>
        <strain evidence="1">9144</strain>
    </source>
</reference>
<name>A0AAD6UVT7_9AGAR</name>
<dbReference type="PANTHER" id="PTHR21310">
    <property type="entry name" value="AMINOGLYCOSIDE PHOSPHOTRANSFERASE-RELATED-RELATED"/>
    <property type="match status" value="1"/>
</dbReference>
<organism evidence="1 2">
    <name type="scientific">Mycena pura</name>
    <dbReference type="NCBI Taxonomy" id="153505"/>
    <lineage>
        <taxon>Eukaryota</taxon>
        <taxon>Fungi</taxon>
        <taxon>Dikarya</taxon>
        <taxon>Basidiomycota</taxon>
        <taxon>Agaricomycotina</taxon>
        <taxon>Agaricomycetes</taxon>
        <taxon>Agaricomycetidae</taxon>
        <taxon>Agaricales</taxon>
        <taxon>Marasmiineae</taxon>
        <taxon>Mycenaceae</taxon>
        <taxon>Mycena</taxon>
    </lineage>
</organism>
<dbReference type="InterPro" id="IPR011009">
    <property type="entry name" value="Kinase-like_dom_sf"/>
</dbReference>
<comment type="caution">
    <text evidence="1">The sequence shown here is derived from an EMBL/GenBank/DDBJ whole genome shotgun (WGS) entry which is preliminary data.</text>
</comment>
<protein>
    <recommendedName>
        <fullName evidence="3">Aminoglycoside phosphotransferase domain-containing protein</fullName>
    </recommendedName>
</protein>
<evidence type="ECO:0008006" key="3">
    <source>
        <dbReference type="Google" id="ProtNLM"/>
    </source>
</evidence>
<evidence type="ECO:0000313" key="1">
    <source>
        <dbReference type="EMBL" id="KAJ7196088.1"/>
    </source>
</evidence>
<dbReference type="PANTHER" id="PTHR21310:SF15">
    <property type="entry name" value="AMINOGLYCOSIDE PHOSPHOTRANSFERASE DOMAIN-CONTAINING PROTEIN"/>
    <property type="match status" value="1"/>
</dbReference>
<evidence type="ECO:0000313" key="2">
    <source>
        <dbReference type="Proteomes" id="UP001219525"/>
    </source>
</evidence>
<accession>A0AAD6UVT7</accession>
<feature type="non-terminal residue" evidence="1">
    <location>
        <position position="308"/>
    </location>
</feature>
<proteinExistence type="predicted"/>
<dbReference type="EMBL" id="JARJCW010000086">
    <property type="protein sequence ID" value="KAJ7196088.1"/>
    <property type="molecule type" value="Genomic_DNA"/>
</dbReference>
<keyword evidence="2" id="KW-1185">Reference proteome</keyword>
<dbReference type="SUPFAM" id="SSF56112">
    <property type="entry name" value="Protein kinase-like (PK-like)"/>
    <property type="match status" value="1"/>
</dbReference>
<dbReference type="AlphaFoldDB" id="A0AAD6UVT7"/>